<dbReference type="EC" id="3.4.16.4" evidence="4"/>
<keyword evidence="3" id="KW-0732">Signal</keyword>
<comment type="caution">
    <text evidence="4">The sequence shown here is derived from an EMBL/GenBank/DDBJ whole genome shotgun (WGS) entry which is preliminary data.</text>
</comment>
<feature type="signal peptide" evidence="3">
    <location>
        <begin position="1"/>
        <end position="28"/>
    </location>
</feature>
<keyword evidence="4" id="KW-0645">Protease</keyword>
<keyword evidence="5" id="KW-1185">Reference proteome</keyword>
<dbReference type="PANTHER" id="PTHR30023:SF0">
    <property type="entry name" value="PENICILLIN-SENSITIVE CARBOXYPEPTIDASE A"/>
    <property type="match status" value="1"/>
</dbReference>
<dbReference type="SUPFAM" id="SSF56601">
    <property type="entry name" value="beta-lactamase/transpeptidase-like"/>
    <property type="match status" value="1"/>
</dbReference>
<evidence type="ECO:0000313" key="4">
    <source>
        <dbReference type="EMBL" id="MFA9479561.1"/>
    </source>
</evidence>
<reference evidence="4 5" key="1">
    <citation type="submission" date="2024-08" db="EMBL/GenBank/DDBJ databases">
        <title>Whole-genome sequencing of halo(alkali)philic microorganisms from hypersaline lakes.</title>
        <authorList>
            <person name="Sorokin D.Y."/>
            <person name="Merkel A.Y."/>
            <person name="Messina E."/>
            <person name="Yakimov M."/>
        </authorList>
    </citation>
    <scope>NUCLEOTIDE SEQUENCE [LARGE SCALE GENOMIC DNA]</scope>
    <source>
        <strain evidence="4 5">AB-hyl4</strain>
    </source>
</reference>
<keyword evidence="4" id="KW-0121">Carboxypeptidase</keyword>
<dbReference type="RefSeq" id="WP_425346487.1">
    <property type="nucleotide sequence ID" value="NZ_JBGUBD010000010.1"/>
</dbReference>
<evidence type="ECO:0000256" key="3">
    <source>
        <dbReference type="SAM" id="SignalP"/>
    </source>
</evidence>
<sequence length="499" mass="54658">MIVRRVGAVAPLVMCVLLCLSVVTPAAAVENQLQEMIRSANLRGTKVSAMVVDLDRGHVLAAINADEPMIPASNMKLLTTATALDVLGTDFVFRTKLAKLTPEDGGRPSLVVLGDGDPAFGDPVLLGRHDPPLVVEDLLAQWVNAVVATGQTHFESLLLDDRALDREFHHASWPEEQLINRWCAQVAGVNFHQNVIDVQATPNSRSGASPRVEIFPPAPFLQTRNRARTGDSDAFWISRSPGTNNYTFHGTVQARPYTAVQVTVHDPPMFFGQVLQAQLKAKGITVDRVERVADDVIMGPTEPLHVVQTSLPLVLIRVNQNSQNMFAEALLKRMGRAMTGEPGSWDNGAAAMRFALRQRLGTSGARVTIADGSGMSRDNRVTARLLVDLLHSMHNDDDKTKAELFRVSLARAGDTGTLRRRMRDLDAEVYAKTGYIRGVSGLSGYIHLPEEHGDGRTIAFSFLFNGFAPPLHNHHMRTLQDEMIEAIKQRVKSQSQLGG</sequence>
<name>A0ABV4UA07_9BACT</name>
<dbReference type="Gene3D" id="3.40.710.10">
    <property type="entry name" value="DD-peptidase/beta-lactamase superfamily"/>
    <property type="match status" value="2"/>
</dbReference>
<dbReference type="PRINTS" id="PR00922">
    <property type="entry name" value="DADACBPTASE3"/>
</dbReference>
<comment type="similarity">
    <text evidence="1">Belongs to the peptidase S13 family.</text>
</comment>
<dbReference type="EMBL" id="JBGUBD010000010">
    <property type="protein sequence ID" value="MFA9479561.1"/>
    <property type="molecule type" value="Genomic_DNA"/>
</dbReference>
<evidence type="ECO:0000256" key="1">
    <source>
        <dbReference type="ARBA" id="ARBA00006096"/>
    </source>
</evidence>
<feature type="chain" id="PRO_5045100668" evidence="3">
    <location>
        <begin position="29"/>
        <end position="499"/>
    </location>
</feature>
<gene>
    <name evidence="4" type="primary">dacB</name>
    <name evidence="4" type="ORF">ACERK3_14825</name>
</gene>
<organism evidence="4 5">
    <name type="scientific">Natronomicrosphaera hydrolytica</name>
    <dbReference type="NCBI Taxonomy" id="3242702"/>
    <lineage>
        <taxon>Bacteria</taxon>
        <taxon>Pseudomonadati</taxon>
        <taxon>Planctomycetota</taxon>
        <taxon>Phycisphaerae</taxon>
        <taxon>Phycisphaerales</taxon>
        <taxon>Phycisphaeraceae</taxon>
        <taxon>Natronomicrosphaera</taxon>
    </lineage>
</organism>
<dbReference type="GO" id="GO:0009002">
    <property type="term" value="F:serine-type D-Ala-D-Ala carboxypeptidase activity"/>
    <property type="evidence" value="ECO:0007669"/>
    <property type="project" value="UniProtKB-EC"/>
</dbReference>
<dbReference type="PANTHER" id="PTHR30023">
    <property type="entry name" value="D-ALANYL-D-ALANINE CARBOXYPEPTIDASE"/>
    <property type="match status" value="1"/>
</dbReference>
<dbReference type="Pfam" id="PF02113">
    <property type="entry name" value="Peptidase_S13"/>
    <property type="match status" value="1"/>
</dbReference>
<proteinExistence type="inferred from homology"/>
<accession>A0ABV4UA07</accession>
<evidence type="ECO:0000256" key="2">
    <source>
        <dbReference type="ARBA" id="ARBA00022801"/>
    </source>
</evidence>
<evidence type="ECO:0000313" key="5">
    <source>
        <dbReference type="Proteomes" id="UP001575105"/>
    </source>
</evidence>
<keyword evidence="2 4" id="KW-0378">Hydrolase</keyword>
<dbReference type="NCBIfam" id="TIGR00666">
    <property type="entry name" value="PBP4"/>
    <property type="match status" value="1"/>
</dbReference>
<dbReference type="InterPro" id="IPR000667">
    <property type="entry name" value="Peptidase_S13"/>
</dbReference>
<protein>
    <submittedName>
        <fullName evidence="4">D-alanyl-D-alanine carboxypeptidase/D-alanyl-D-alanine-endopeptidase</fullName>
        <ecNumber evidence="4">3.4.16.4</ecNumber>
    </submittedName>
</protein>
<dbReference type="Proteomes" id="UP001575105">
    <property type="component" value="Unassembled WGS sequence"/>
</dbReference>
<dbReference type="InterPro" id="IPR012338">
    <property type="entry name" value="Beta-lactam/transpept-like"/>
</dbReference>